<reference evidence="1 2" key="1">
    <citation type="submission" date="2019-05" db="EMBL/GenBank/DDBJ databases">
        <title>Another draft genome of Portunus trituberculatus and its Hox gene families provides insights of decapod evolution.</title>
        <authorList>
            <person name="Jeong J.-H."/>
            <person name="Song I."/>
            <person name="Kim S."/>
            <person name="Choi T."/>
            <person name="Kim D."/>
            <person name="Ryu S."/>
            <person name="Kim W."/>
        </authorList>
    </citation>
    <scope>NUCLEOTIDE SEQUENCE [LARGE SCALE GENOMIC DNA]</scope>
    <source>
        <tissue evidence="1">Muscle</tissue>
    </source>
</reference>
<dbReference type="AlphaFoldDB" id="A0A5B7FY05"/>
<evidence type="ECO:0000313" key="1">
    <source>
        <dbReference type="EMBL" id="MPC50215.1"/>
    </source>
</evidence>
<evidence type="ECO:0000313" key="2">
    <source>
        <dbReference type="Proteomes" id="UP000324222"/>
    </source>
</evidence>
<keyword evidence="2" id="KW-1185">Reference proteome</keyword>
<name>A0A5B7FY05_PORTR</name>
<dbReference type="Proteomes" id="UP000324222">
    <property type="component" value="Unassembled WGS sequence"/>
</dbReference>
<proteinExistence type="predicted"/>
<accession>A0A5B7FY05</accession>
<gene>
    <name evidence="1" type="ORF">E2C01_044038</name>
</gene>
<protein>
    <submittedName>
        <fullName evidence="1">Uncharacterized protein</fullName>
    </submittedName>
</protein>
<organism evidence="1 2">
    <name type="scientific">Portunus trituberculatus</name>
    <name type="common">Swimming crab</name>
    <name type="synonym">Neptunus trituberculatus</name>
    <dbReference type="NCBI Taxonomy" id="210409"/>
    <lineage>
        <taxon>Eukaryota</taxon>
        <taxon>Metazoa</taxon>
        <taxon>Ecdysozoa</taxon>
        <taxon>Arthropoda</taxon>
        <taxon>Crustacea</taxon>
        <taxon>Multicrustacea</taxon>
        <taxon>Malacostraca</taxon>
        <taxon>Eumalacostraca</taxon>
        <taxon>Eucarida</taxon>
        <taxon>Decapoda</taxon>
        <taxon>Pleocyemata</taxon>
        <taxon>Brachyura</taxon>
        <taxon>Eubrachyura</taxon>
        <taxon>Portunoidea</taxon>
        <taxon>Portunidae</taxon>
        <taxon>Portuninae</taxon>
        <taxon>Portunus</taxon>
    </lineage>
</organism>
<dbReference type="EMBL" id="VSRR010009354">
    <property type="protein sequence ID" value="MPC50215.1"/>
    <property type="molecule type" value="Genomic_DNA"/>
</dbReference>
<sequence>MDKYIEGKIKHVPIKKIDKPINKEWFNRRCEIARMEREKVWNTWRRNRRQNH</sequence>
<comment type="caution">
    <text evidence="1">The sequence shown here is derived from an EMBL/GenBank/DDBJ whole genome shotgun (WGS) entry which is preliminary data.</text>
</comment>